<accession>A0A1Y4LAH4</accession>
<proteinExistence type="predicted"/>
<dbReference type="AlphaFoldDB" id="A0A1Y4LAH4"/>
<evidence type="ECO:0000313" key="2">
    <source>
        <dbReference type="Proteomes" id="UP000195897"/>
    </source>
</evidence>
<dbReference type="Proteomes" id="UP000195897">
    <property type="component" value="Unassembled WGS sequence"/>
</dbReference>
<sequence>MIFKEVGQTMDLLLVKVAEEHHIDVSVVEEILQVEKDHVYQKSRHTRGPIRQIIAEMSEQEDSDQ</sequence>
<name>A0A1Y4LAH4_9FIRM</name>
<dbReference type="EMBL" id="NFKK01000017">
    <property type="protein sequence ID" value="OUP51811.1"/>
    <property type="molecule type" value="Genomic_DNA"/>
</dbReference>
<protein>
    <submittedName>
        <fullName evidence="1">Uncharacterized protein</fullName>
    </submittedName>
</protein>
<gene>
    <name evidence="1" type="ORF">B5F17_11835</name>
</gene>
<dbReference type="InterPro" id="IPR046882">
    <property type="entry name" value="Sp-DndD"/>
</dbReference>
<evidence type="ECO:0000313" key="1">
    <source>
        <dbReference type="EMBL" id="OUP51811.1"/>
    </source>
</evidence>
<comment type="caution">
    <text evidence="1">The sequence shown here is derived from an EMBL/GenBank/DDBJ whole genome shotgun (WGS) entry which is preliminary data.</text>
</comment>
<reference evidence="2" key="1">
    <citation type="submission" date="2017-04" db="EMBL/GenBank/DDBJ databases">
        <title>Function of individual gut microbiota members based on whole genome sequencing of pure cultures obtained from chicken caecum.</title>
        <authorList>
            <person name="Medvecky M."/>
            <person name="Cejkova D."/>
            <person name="Polansky O."/>
            <person name="Karasova D."/>
            <person name="Kubasova T."/>
            <person name="Cizek A."/>
            <person name="Rychlik I."/>
        </authorList>
    </citation>
    <scope>NUCLEOTIDE SEQUENCE [LARGE SCALE GENOMIC DNA]</scope>
    <source>
        <strain evidence="2">An180</strain>
    </source>
</reference>
<dbReference type="RefSeq" id="WP_087374102.1">
    <property type="nucleotide sequence ID" value="NZ_NFKK01000017.1"/>
</dbReference>
<dbReference type="Pfam" id="PF20306">
    <property type="entry name" value="Sp-DndD"/>
    <property type="match status" value="1"/>
</dbReference>
<organism evidence="1 2">
    <name type="scientific">Butyricicoccus pullicaecorum</name>
    <dbReference type="NCBI Taxonomy" id="501571"/>
    <lineage>
        <taxon>Bacteria</taxon>
        <taxon>Bacillati</taxon>
        <taxon>Bacillota</taxon>
        <taxon>Clostridia</taxon>
        <taxon>Eubacteriales</taxon>
        <taxon>Butyricicoccaceae</taxon>
        <taxon>Butyricicoccus</taxon>
    </lineage>
</organism>